<dbReference type="Pfam" id="PF04564">
    <property type="entry name" value="U-box"/>
    <property type="match status" value="1"/>
</dbReference>
<keyword evidence="4" id="KW-1185">Reference proteome</keyword>
<evidence type="ECO:0000313" key="4">
    <source>
        <dbReference type="Proteomes" id="UP000008141"/>
    </source>
</evidence>
<name>E1ZT07_CHLVA</name>
<sequence length="254" mass="26236">MVQRDVDGLTPCMCAMKHKQLEAAPLLFELEQQQAGRRQSSAPGSRAPRREQAEAPGAAPASTAASEAAAQAAAAQLLAEEEREEAQQAARQAAKAAKRQRQKERQRQRAAVPAAGGSAGATPTGRAEGAPAEAIASAAGGSSGADDGAELAQLLQQLGVQPAREDPPSLPLPPGLLSELLCPITQEPMRDPVVAADGRTYERAAIEAWMARQAAAGQPPCSPLTNLPLANLVLLPSFTVRSLVVGLQAAGLLE</sequence>
<feature type="compositionally biased region" description="Low complexity" evidence="1">
    <location>
        <begin position="109"/>
        <end position="131"/>
    </location>
</feature>
<dbReference type="GeneID" id="17350426"/>
<dbReference type="EMBL" id="GL433869">
    <property type="protein sequence ID" value="EFN50996.1"/>
    <property type="molecule type" value="Genomic_DNA"/>
</dbReference>
<evidence type="ECO:0000259" key="2">
    <source>
        <dbReference type="PROSITE" id="PS51698"/>
    </source>
</evidence>
<dbReference type="InParanoid" id="E1ZT07"/>
<dbReference type="PANTHER" id="PTHR46573">
    <property type="entry name" value="WD REPEAT, SAM AND U-BOX DOMAIN-CONTAINING PROTEIN 1"/>
    <property type="match status" value="1"/>
</dbReference>
<accession>E1ZT07</accession>
<dbReference type="CDD" id="cd16655">
    <property type="entry name" value="RING-Ubox_WDSUB1-like"/>
    <property type="match status" value="1"/>
</dbReference>
<dbReference type="InterPro" id="IPR013083">
    <property type="entry name" value="Znf_RING/FYVE/PHD"/>
</dbReference>
<gene>
    <name evidence="3" type="ORF">CHLNCDRAFT_141510</name>
</gene>
<feature type="region of interest" description="Disordered" evidence="1">
    <location>
        <begin position="32"/>
        <end position="131"/>
    </location>
</feature>
<evidence type="ECO:0000256" key="1">
    <source>
        <dbReference type="SAM" id="MobiDB-lite"/>
    </source>
</evidence>
<organism evidence="4">
    <name type="scientific">Chlorella variabilis</name>
    <name type="common">Green alga</name>
    <dbReference type="NCBI Taxonomy" id="554065"/>
    <lineage>
        <taxon>Eukaryota</taxon>
        <taxon>Viridiplantae</taxon>
        <taxon>Chlorophyta</taxon>
        <taxon>core chlorophytes</taxon>
        <taxon>Trebouxiophyceae</taxon>
        <taxon>Chlorellales</taxon>
        <taxon>Chlorellaceae</taxon>
        <taxon>Chlorella clade</taxon>
        <taxon>Chlorella</taxon>
    </lineage>
</organism>
<dbReference type="KEGG" id="cvr:CHLNCDRAFT_141510"/>
<dbReference type="STRING" id="554065.E1ZT07"/>
<dbReference type="AlphaFoldDB" id="E1ZT07"/>
<dbReference type="Proteomes" id="UP000008141">
    <property type="component" value="Unassembled WGS sequence"/>
</dbReference>
<reference evidence="3 4" key="1">
    <citation type="journal article" date="2010" name="Plant Cell">
        <title>The Chlorella variabilis NC64A genome reveals adaptation to photosymbiosis, coevolution with viruses, and cryptic sex.</title>
        <authorList>
            <person name="Blanc G."/>
            <person name="Duncan G."/>
            <person name="Agarkova I."/>
            <person name="Borodovsky M."/>
            <person name="Gurnon J."/>
            <person name="Kuo A."/>
            <person name="Lindquist E."/>
            <person name="Lucas S."/>
            <person name="Pangilinan J."/>
            <person name="Polle J."/>
            <person name="Salamov A."/>
            <person name="Terry A."/>
            <person name="Yamada T."/>
            <person name="Dunigan D.D."/>
            <person name="Grigoriev I.V."/>
            <person name="Claverie J.M."/>
            <person name="Van Etten J.L."/>
        </authorList>
    </citation>
    <scope>NUCLEOTIDE SEQUENCE [LARGE SCALE GENOMIC DNA]</scope>
    <source>
        <strain evidence="3 4">NC64A</strain>
    </source>
</reference>
<feature type="domain" description="U-box" evidence="2">
    <location>
        <begin position="175"/>
        <end position="254"/>
    </location>
</feature>
<proteinExistence type="predicted"/>
<feature type="compositionally biased region" description="Low complexity" evidence="1">
    <location>
        <begin position="54"/>
        <end position="78"/>
    </location>
</feature>
<dbReference type="PANTHER" id="PTHR46573:SF1">
    <property type="entry name" value="WD REPEAT, SAM AND U-BOX DOMAIN-CONTAINING PROTEIN 1"/>
    <property type="match status" value="1"/>
</dbReference>
<dbReference type="Gene3D" id="3.30.40.10">
    <property type="entry name" value="Zinc/RING finger domain, C3HC4 (zinc finger)"/>
    <property type="match status" value="1"/>
</dbReference>
<dbReference type="eggNOG" id="KOG0504">
    <property type="taxonomic scope" value="Eukaryota"/>
</dbReference>
<dbReference type="InterPro" id="IPR003613">
    <property type="entry name" value="Ubox_domain"/>
</dbReference>
<feature type="compositionally biased region" description="Polar residues" evidence="1">
    <location>
        <begin position="32"/>
        <end position="43"/>
    </location>
</feature>
<feature type="compositionally biased region" description="Basic residues" evidence="1">
    <location>
        <begin position="96"/>
        <end position="108"/>
    </location>
</feature>
<dbReference type="InterPro" id="IPR052085">
    <property type="entry name" value="WD-SAM-U-box"/>
</dbReference>
<protein>
    <recommendedName>
        <fullName evidence="2">U-box domain-containing protein</fullName>
    </recommendedName>
</protein>
<dbReference type="GO" id="GO:0016567">
    <property type="term" value="P:protein ubiquitination"/>
    <property type="evidence" value="ECO:0007669"/>
    <property type="project" value="UniProtKB-UniPathway"/>
</dbReference>
<dbReference type="PROSITE" id="PS51698">
    <property type="entry name" value="U_BOX"/>
    <property type="match status" value="1"/>
</dbReference>
<evidence type="ECO:0000313" key="3">
    <source>
        <dbReference type="EMBL" id="EFN50996.1"/>
    </source>
</evidence>
<dbReference type="RefSeq" id="XP_005843098.1">
    <property type="nucleotide sequence ID" value="XM_005843036.1"/>
</dbReference>
<dbReference type="GO" id="GO:0004842">
    <property type="term" value="F:ubiquitin-protein transferase activity"/>
    <property type="evidence" value="ECO:0007669"/>
    <property type="project" value="InterPro"/>
</dbReference>
<dbReference type="SUPFAM" id="SSF57850">
    <property type="entry name" value="RING/U-box"/>
    <property type="match status" value="1"/>
</dbReference>
<dbReference type="UniPathway" id="UPA00143"/>
<dbReference type="SMART" id="SM00504">
    <property type="entry name" value="Ubox"/>
    <property type="match status" value="1"/>
</dbReference>